<dbReference type="Proteomes" id="UP000037784">
    <property type="component" value="Unassembled WGS sequence"/>
</dbReference>
<dbReference type="RefSeq" id="WP_054492390.1">
    <property type="nucleotide sequence ID" value="NZ_BBZA01000059.1"/>
</dbReference>
<reference evidence="4" key="3">
    <citation type="submission" date="2015-08" db="EMBL/GenBank/DDBJ databases">
        <title>Draft Genome Sequence of a Heterotrophic Facultative Anaerobic Bacterium Ardenticatena maritima Strain 110S.</title>
        <authorList>
            <person name="Kawaichi S."/>
            <person name="Yoshida T."/>
            <person name="Sako Y."/>
            <person name="Nakamura R."/>
        </authorList>
    </citation>
    <scope>NUCLEOTIDE SEQUENCE [LARGE SCALE GENOMIC DNA]</scope>
    <source>
        <strain evidence="4">110S</strain>
    </source>
</reference>
<accession>A0A0M8K882</accession>
<dbReference type="OrthoDB" id="164805at2"/>
<dbReference type="SUPFAM" id="SSF51182">
    <property type="entry name" value="RmlC-like cupins"/>
    <property type="match status" value="1"/>
</dbReference>
<comment type="caution">
    <text evidence="2">The sequence shown here is derived from an EMBL/GenBank/DDBJ whole genome shotgun (WGS) entry which is preliminary data.</text>
</comment>
<dbReference type="InParanoid" id="A0A0M8K882"/>
<keyword evidence="4" id="KW-1185">Reference proteome</keyword>
<dbReference type="InterPro" id="IPR011051">
    <property type="entry name" value="RmlC_Cupin_sf"/>
</dbReference>
<protein>
    <submittedName>
        <fullName evidence="3">Cupin</fullName>
    </submittedName>
</protein>
<dbReference type="AlphaFoldDB" id="A0A0M8K882"/>
<dbReference type="Gene3D" id="2.60.120.10">
    <property type="entry name" value="Jelly Rolls"/>
    <property type="match status" value="1"/>
</dbReference>
<evidence type="ECO:0000313" key="5">
    <source>
        <dbReference type="Proteomes" id="UP000050502"/>
    </source>
</evidence>
<dbReference type="EMBL" id="BBZA01000059">
    <property type="protein sequence ID" value="GAP62469.1"/>
    <property type="molecule type" value="Genomic_DNA"/>
</dbReference>
<name>A0A0M8K882_9CHLR</name>
<evidence type="ECO:0000313" key="3">
    <source>
        <dbReference type="EMBL" id="KPL89421.1"/>
    </source>
</evidence>
<dbReference type="STRING" id="872965.SE16_02945"/>
<evidence type="ECO:0000313" key="4">
    <source>
        <dbReference type="Proteomes" id="UP000037784"/>
    </source>
</evidence>
<dbReference type="Pfam" id="PF07883">
    <property type="entry name" value="Cupin_2"/>
    <property type="match status" value="1"/>
</dbReference>
<reference evidence="3 5" key="2">
    <citation type="submission" date="2015-07" db="EMBL/GenBank/DDBJ databases">
        <title>Whole genome sequence of Ardenticatena maritima DSM 23922.</title>
        <authorList>
            <person name="Hemp J."/>
            <person name="Ward L.M."/>
            <person name="Pace L.A."/>
            <person name="Fischer W.W."/>
        </authorList>
    </citation>
    <scope>NUCLEOTIDE SEQUENCE [LARGE SCALE GENOMIC DNA]</scope>
    <source>
        <strain evidence="3 5">110S</strain>
    </source>
</reference>
<gene>
    <name evidence="2" type="ORF">ARMA_0892</name>
    <name evidence="3" type="ORF">SE16_02945</name>
</gene>
<dbReference type="InterPro" id="IPR014710">
    <property type="entry name" value="RmlC-like_jellyroll"/>
</dbReference>
<feature type="domain" description="Cupin type-2" evidence="1">
    <location>
        <begin position="40"/>
        <end position="91"/>
    </location>
</feature>
<dbReference type="InterPro" id="IPR013096">
    <property type="entry name" value="Cupin_2"/>
</dbReference>
<dbReference type="Proteomes" id="UP000050502">
    <property type="component" value="Unassembled WGS sequence"/>
</dbReference>
<sequence>MPSQTVNVIRWTENEPPTEATLRERMTREGLHPYRWGNAPHDVYGVHSHPYHKVIYVVRGSITFHLPETGEDITLRAGDRLELPAGVRHAATVGPQGVVCLEAHR</sequence>
<evidence type="ECO:0000259" key="1">
    <source>
        <dbReference type="Pfam" id="PF07883"/>
    </source>
</evidence>
<reference evidence="2 4" key="1">
    <citation type="journal article" date="2015" name="Genome Announc.">
        <title>Draft Genome Sequence of a Heterotrophic Facultative Anaerobic Thermophilic Bacterium, Ardenticatena maritima Strain 110ST.</title>
        <authorList>
            <person name="Kawaichi S."/>
            <person name="Yoshida T."/>
            <person name="Sako Y."/>
            <person name="Nakamura R."/>
        </authorList>
    </citation>
    <scope>NUCLEOTIDE SEQUENCE [LARGE SCALE GENOMIC DNA]</scope>
    <source>
        <strain evidence="2 4">110S</strain>
    </source>
</reference>
<proteinExistence type="predicted"/>
<organism evidence="2 4">
    <name type="scientific">Ardenticatena maritima</name>
    <dbReference type="NCBI Taxonomy" id="872965"/>
    <lineage>
        <taxon>Bacteria</taxon>
        <taxon>Bacillati</taxon>
        <taxon>Chloroflexota</taxon>
        <taxon>Ardenticatenia</taxon>
        <taxon>Ardenticatenales</taxon>
        <taxon>Ardenticatenaceae</taxon>
        <taxon>Ardenticatena</taxon>
    </lineage>
</organism>
<dbReference type="EMBL" id="LGKN01000003">
    <property type="protein sequence ID" value="KPL89421.1"/>
    <property type="molecule type" value="Genomic_DNA"/>
</dbReference>
<evidence type="ECO:0000313" key="2">
    <source>
        <dbReference type="EMBL" id="GAP62469.1"/>
    </source>
</evidence>